<dbReference type="RefSeq" id="XP_016230845.1">
    <property type="nucleotide sequence ID" value="XM_016385901.1"/>
</dbReference>
<dbReference type="Pfam" id="PF13460">
    <property type="entry name" value="NAD_binding_10"/>
    <property type="match status" value="1"/>
</dbReference>
<keyword evidence="2" id="KW-0521">NADP</keyword>
<protein>
    <recommendedName>
        <fullName evidence="4">NAD(P)-binding domain-containing protein</fullName>
    </recommendedName>
</protein>
<reference evidence="5 6" key="1">
    <citation type="submission" date="2015-01" db="EMBL/GenBank/DDBJ databases">
        <title>The Genome Sequence of Exophiala spinifera CBS89968.</title>
        <authorList>
            <consortium name="The Broad Institute Genomics Platform"/>
            <person name="Cuomo C."/>
            <person name="de Hoog S."/>
            <person name="Gorbushina A."/>
            <person name="Stielow B."/>
            <person name="Teixiera M."/>
            <person name="Abouelleil A."/>
            <person name="Chapman S.B."/>
            <person name="Priest M."/>
            <person name="Young S.K."/>
            <person name="Wortman J."/>
            <person name="Nusbaum C."/>
            <person name="Birren B."/>
        </authorList>
    </citation>
    <scope>NUCLEOTIDE SEQUENCE [LARGE SCALE GENOMIC DNA]</scope>
    <source>
        <strain evidence="5 6">CBS 89968</strain>
    </source>
</reference>
<gene>
    <name evidence="5" type="ORF">PV08_11593</name>
</gene>
<feature type="domain" description="NAD(P)-binding" evidence="4">
    <location>
        <begin position="25"/>
        <end position="120"/>
    </location>
</feature>
<dbReference type="VEuPathDB" id="FungiDB:PV08_11593"/>
<proteinExistence type="inferred from homology"/>
<dbReference type="PANTHER" id="PTHR47706">
    <property type="entry name" value="NMRA-LIKE FAMILY PROTEIN"/>
    <property type="match status" value="1"/>
</dbReference>
<evidence type="ECO:0000256" key="3">
    <source>
        <dbReference type="ARBA" id="ARBA00023002"/>
    </source>
</evidence>
<dbReference type="STRING" id="91928.A0A0D2BH11"/>
<accession>A0A0D2BH11</accession>
<dbReference type="InterPro" id="IPR036291">
    <property type="entry name" value="NAD(P)-bd_dom_sf"/>
</dbReference>
<keyword evidence="6" id="KW-1185">Reference proteome</keyword>
<dbReference type="InterPro" id="IPR045312">
    <property type="entry name" value="PCBER-like"/>
</dbReference>
<keyword evidence="3" id="KW-0560">Oxidoreductase</keyword>
<dbReference type="HOGENOM" id="CLU_044876_1_1_1"/>
<dbReference type="GeneID" id="27338676"/>
<evidence type="ECO:0000259" key="4">
    <source>
        <dbReference type="Pfam" id="PF13460"/>
    </source>
</evidence>
<evidence type="ECO:0000256" key="1">
    <source>
        <dbReference type="ARBA" id="ARBA00005725"/>
    </source>
</evidence>
<comment type="similarity">
    <text evidence="1">Belongs to the NmrA-type oxidoreductase family. Isoflavone reductase subfamily.</text>
</comment>
<dbReference type="SUPFAM" id="SSF51735">
    <property type="entry name" value="NAD(P)-binding Rossmann-fold domains"/>
    <property type="match status" value="1"/>
</dbReference>
<sequence length="342" mass="37678">MAPQQYAKDQPEGFKNVIENVAIVGAGGQMGGYLAKHLLATGKHKVTAITRADSVTKLPDGLRVAKVDYSNSLTIVDALRGQDALLITLGVFVPPDTQAKLINAAIEAGVSWIMPNDWGTDSTNDDLAKDTMLTDARWQARDLIEQAGLGRVSLVCGFWYEYSLAGAAVRYGFDFKNRSVVFYDDGNTKINTSTWDQVGRTVAKLMSMKILPEDAEDTSTTTLSRFRNQFVYISSFLVSQKDMFASVLRVTGTTEADWTITYEDAHERYKTGVSELQSGNVNGFPKLLYARLFYRNGGGDYESVKGTSNEILGLPKEDLDDRTKAAIDMATEGSRMTRTRDP</sequence>
<name>A0A0D2BH11_9EURO</name>
<dbReference type="InterPro" id="IPR051609">
    <property type="entry name" value="NmrA/Isoflavone_reductase-like"/>
</dbReference>
<dbReference type="EMBL" id="KN847500">
    <property type="protein sequence ID" value="KIW10629.1"/>
    <property type="molecule type" value="Genomic_DNA"/>
</dbReference>
<evidence type="ECO:0000313" key="5">
    <source>
        <dbReference type="EMBL" id="KIW10629.1"/>
    </source>
</evidence>
<dbReference type="GO" id="GO:0016491">
    <property type="term" value="F:oxidoreductase activity"/>
    <property type="evidence" value="ECO:0007669"/>
    <property type="project" value="UniProtKB-KW"/>
</dbReference>
<dbReference type="Gene3D" id="3.40.50.720">
    <property type="entry name" value="NAD(P)-binding Rossmann-like Domain"/>
    <property type="match status" value="1"/>
</dbReference>
<evidence type="ECO:0000313" key="6">
    <source>
        <dbReference type="Proteomes" id="UP000053328"/>
    </source>
</evidence>
<dbReference type="CDD" id="cd05259">
    <property type="entry name" value="PCBER_SDR_a"/>
    <property type="match status" value="1"/>
</dbReference>
<dbReference type="InterPro" id="IPR016040">
    <property type="entry name" value="NAD(P)-bd_dom"/>
</dbReference>
<dbReference type="AlphaFoldDB" id="A0A0D2BH11"/>
<organism evidence="5 6">
    <name type="scientific">Exophiala spinifera</name>
    <dbReference type="NCBI Taxonomy" id="91928"/>
    <lineage>
        <taxon>Eukaryota</taxon>
        <taxon>Fungi</taxon>
        <taxon>Dikarya</taxon>
        <taxon>Ascomycota</taxon>
        <taxon>Pezizomycotina</taxon>
        <taxon>Eurotiomycetes</taxon>
        <taxon>Chaetothyriomycetidae</taxon>
        <taxon>Chaetothyriales</taxon>
        <taxon>Herpotrichiellaceae</taxon>
        <taxon>Exophiala</taxon>
    </lineage>
</organism>
<dbReference type="PANTHER" id="PTHR47706:SF7">
    <property type="entry name" value="CIPA-LIKE, PUTATIVE (AFU_ORTHOLOGUE AFUA_1G01630)-RELATED"/>
    <property type="match status" value="1"/>
</dbReference>
<evidence type="ECO:0000256" key="2">
    <source>
        <dbReference type="ARBA" id="ARBA00022857"/>
    </source>
</evidence>
<dbReference type="Proteomes" id="UP000053328">
    <property type="component" value="Unassembled WGS sequence"/>
</dbReference>
<dbReference type="Gene3D" id="3.90.25.10">
    <property type="entry name" value="UDP-galactose 4-epimerase, domain 1"/>
    <property type="match status" value="1"/>
</dbReference>
<dbReference type="OrthoDB" id="9974981at2759"/>